<evidence type="ECO:0000313" key="11">
    <source>
        <dbReference type="Proteomes" id="UP000315133"/>
    </source>
</evidence>
<keyword evidence="7" id="KW-0503">Monooxygenase</keyword>
<dbReference type="InterPro" id="IPR004136">
    <property type="entry name" value="NMO"/>
</dbReference>
<evidence type="ECO:0000256" key="4">
    <source>
        <dbReference type="ARBA" id="ARBA00022630"/>
    </source>
</evidence>
<dbReference type="PANTHER" id="PTHR42747">
    <property type="entry name" value="NITRONATE MONOOXYGENASE-RELATED"/>
    <property type="match status" value="1"/>
</dbReference>
<keyword evidence="4" id="KW-0285">Flavoprotein</keyword>
<comment type="cofactor">
    <cofactor evidence="1">
        <name>FMN</name>
        <dbReference type="ChEBI" id="CHEBI:58210"/>
    </cofactor>
</comment>
<dbReference type="Proteomes" id="UP000315133">
    <property type="component" value="Unassembled WGS sequence"/>
</dbReference>
<evidence type="ECO:0000256" key="3">
    <source>
        <dbReference type="ARBA" id="ARBA00022575"/>
    </source>
</evidence>
<reference evidence="10 11" key="1">
    <citation type="submission" date="2019-06" db="EMBL/GenBank/DDBJ databases">
        <title>Sequencing the genomes of 1000 actinobacteria strains.</title>
        <authorList>
            <person name="Klenk H.-P."/>
        </authorList>
    </citation>
    <scope>NUCLEOTIDE SEQUENCE [LARGE SCALE GENOMIC DNA]</scope>
    <source>
        <strain evidence="10 11">DSM 12362</strain>
    </source>
</reference>
<sequence>MTVLARLGLPVVGAPMAGGVSGPMLVSAVSDAGGLGMLAAGYRTPEQLAADLVHVRDLTDRPFGVNLFVPRPLDRAALEPAVTAYREALLPRAAALGVEPGHPVWHDTDAWAEKVLLVETLAPTVVSCTFGVPDAEAVERWRAAGCEVHVTVTSVAEALAAEAGGADVLVLQGQEAGGHRGTHDPAAEPEAIDHLGLLEAVRGAGVGLPLVAAGGITTPGDVRRASEAGAVAVQVGTALLLAPESGASPTYRAGLRDPSLTERVLTRAFTGRVAGAVRNRWVDELADLAPRAFPVVDQVSRPLRAAAARAGDLHGLHLWAGAGWRACQERPAAEIVRDLVGG</sequence>
<organism evidence="10 11">
    <name type="scientific">Ornithinimicrobium humiphilum</name>
    <dbReference type="NCBI Taxonomy" id="125288"/>
    <lineage>
        <taxon>Bacteria</taxon>
        <taxon>Bacillati</taxon>
        <taxon>Actinomycetota</taxon>
        <taxon>Actinomycetes</taxon>
        <taxon>Micrococcales</taxon>
        <taxon>Ornithinimicrobiaceae</taxon>
        <taxon>Ornithinimicrobium</taxon>
    </lineage>
</organism>
<comment type="similarity">
    <text evidence="2">Belongs to the nitronate monooxygenase family. NMO class I subfamily.</text>
</comment>
<protein>
    <recommendedName>
        <fullName evidence="8">Propionate 3-nitronate monooxygenase</fullName>
    </recommendedName>
</protein>
<evidence type="ECO:0000256" key="2">
    <source>
        <dbReference type="ARBA" id="ARBA00009881"/>
    </source>
</evidence>
<dbReference type="Pfam" id="PF03060">
    <property type="entry name" value="NMO"/>
    <property type="match status" value="1"/>
</dbReference>
<gene>
    <name evidence="10" type="ORF">FB476_2026</name>
</gene>
<dbReference type="EMBL" id="VFPU01000001">
    <property type="protein sequence ID" value="TQM97123.1"/>
    <property type="molecule type" value="Genomic_DNA"/>
</dbReference>
<dbReference type="CDD" id="cd04730">
    <property type="entry name" value="NPD_like"/>
    <property type="match status" value="1"/>
</dbReference>
<name>A0A543KPW8_9MICO</name>
<evidence type="ECO:0000256" key="5">
    <source>
        <dbReference type="ARBA" id="ARBA00022643"/>
    </source>
</evidence>
<evidence type="ECO:0000256" key="6">
    <source>
        <dbReference type="ARBA" id="ARBA00023002"/>
    </source>
</evidence>
<evidence type="ECO:0000256" key="1">
    <source>
        <dbReference type="ARBA" id="ARBA00001917"/>
    </source>
</evidence>
<keyword evidence="6" id="KW-0560">Oxidoreductase</keyword>
<keyword evidence="3" id="KW-0216">Detoxification</keyword>
<evidence type="ECO:0000256" key="8">
    <source>
        <dbReference type="ARBA" id="ARBA00031155"/>
    </source>
</evidence>
<dbReference type="InterPro" id="IPR013785">
    <property type="entry name" value="Aldolase_TIM"/>
</dbReference>
<evidence type="ECO:0000256" key="9">
    <source>
        <dbReference type="ARBA" id="ARBA00049401"/>
    </source>
</evidence>
<accession>A0A543KPW8</accession>
<keyword evidence="5" id="KW-0288">FMN</keyword>
<dbReference type="PANTHER" id="PTHR42747:SF3">
    <property type="entry name" value="NITRONATE MONOOXYGENASE-RELATED"/>
    <property type="match status" value="1"/>
</dbReference>
<comment type="catalytic activity">
    <reaction evidence="9">
        <text>3 propionate 3-nitronate + 3 O2 + H2O = 3 3-oxopropanoate + 2 nitrate + nitrite + H2O2 + 3 H(+)</text>
        <dbReference type="Rhea" id="RHEA:57332"/>
        <dbReference type="ChEBI" id="CHEBI:15377"/>
        <dbReference type="ChEBI" id="CHEBI:15378"/>
        <dbReference type="ChEBI" id="CHEBI:15379"/>
        <dbReference type="ChEBI" id="CHEBI:16240"/>
        <dbReference type="ChEBI" id="CHEBI:16301"/>
        <dbReference type="ChEBI" id="CHEBI:17632"/>
        <dbReference type="ChEBI" id="CHEBI:33190"/>
        <dbReference type="ChEBI" id="CHEBI:136067"/>
    </reaction>
</comment>
<dbReference type="SUPFAM" id="SSF51412">
    <property type="entry name" value="Inosine monophosphate dehydrogenase (IMPDH)"/>
    <property type="match status" value="1"/>
</dbReference>
<evidence type="ECO:0000313" key="10">
    <source>
        <dbReference type="EMBL" id="TQM97123.1"/>
    </source>
</evidence>
<comment type="caution">
    <text evidence="10">The sequence shown here is derived from an EMBL/GenBank/DDBJ whole genome shotgun (WGS) entry which is preliminary data.</text>
</comment>
<dbReference type="AlphaFoldDB" id="A0A543KPW8"/>
<keyword evidence="11" id="KW-1185">Reference proteome</keyword>
<dbReference type="RefSeq" id="WP_202876953.1">
    <property type="nucleotide sequence ID" value="NZ_BAAAIL010000002.1"/>
</dbReference>
<dbReference type="GO" id="GO:0018580">
    <property type="term" value="F:nitronate monooxygenase activity"/>
    <property type="evidence" value="ECO:0007669"/>
    <property type="project" value="InterPro"/>
</dbReference>
<dbReference type="Gene3D" id="3.20.20.70">
    <property type="entry name" value="Aldolase class I"/>
    <property type="match status" value="1"/>
</dbReference>
<dbReference type="GO" id="GO:0009636">
    <property type="term" value="P:response to toxic substance"/>
    <property type="evidence" value="ECO:0007669"/>
    <property type="project" value="UniProtKB-KW"/>
</dbReference>
<evidence type="ECO:0000256" key="7">
    <source>
        <dbReference type="ARBA" id="ARBA00023033"/>
    </source>
</evidence>
<proteinExistence type="inferred from homology"/>